<dbReference type="RefSeq" id="WP_210680309.1">
    <property type="nucleotide sequence ID" value="NZ_JAGMWN010000001.1"/>
</dbReference>
<evidence type="ECO:0000256" key="1">
    <source>
        <dbReference type="ARBA" id="ARBA00004418"/>
    </source>
</evidence>
<dbReference type="InterPro" id="IPR030678">
    <property type="entry name" value="Peptide/Ni-bd"/>
</dbReference>
<dbReference type="Gene3D" id="3.10.105.10">
    <property type="entry name" value="Dipeptide-binding Protein, Domain 3"/>
    <property type="match status" value="1"/>
</dbReference>
<evidence type="ECO:0000256" key="3">
    <source>
        <dbReference type="ARBA" id="ARBA00022729"/>
    </source>
</evidence>
<dbReference type="AlphaFoldDB" id="A0A8J7RZ36"/>
<keyword evidence="6" id="KW-1185">Reference proteome</keyword>
<organism evidence="5 6">
    <name type="scientific">Marivibrio halodurans</name>
    <dbReference type="NCBI Taxonomy" id="2039722"/>
    <lineage>
        <taxon>Bacteria</taxon>
        <taxon>Pseudomonadati</taxon>
        <taxon>Pseudomonadota</taxon>
        <taxon>Alphaproteobacteria</taxon>
        <taxon>Rhodospirillales</taxon>
        <taxon>Rhodospirillaceae</taxon>
        <taxon>Marivibrio</taxon>
    </lineage>
</organism>
<evidence type="ECO:0000313" key="6">
    <source>
        <dbReference type="Proteomes" id="UP000672602"/>
    </source>
</evidence>
<evidence type="ECO:0000313" key="5">
    <source>
        <dbReference type="EMBL" id="MBP5855733.1"/>
    </source>
</evidence>
<protein>
    <submittedName>
        <fullName evidence="5">ABC transporter substrate-binding protein</fullName>
    </submittedName>
</protein>
<dbReference type="EMBL" id="JAGMWN010000001">
    <property type="protein sequence ID" value="MBP5855733.1"/>
    <property type="molecule type" value="Genomic_DNA"/>
</dbReference>
<evidence type="ECO:0000259" key="4">
    <source>
        <dbReference type="Pfam" id="PF00496"/>
    </source>
</evidence>
<dbReference type="PANTHER" id="PTHR30290:SF38">
    <property type="entry name" value="D,D-DIPEPTIDE-BINDING PERIPLASMIC PROTEIN DDPA-RELATED"/>
    <property type="match status" value="1"/>
</dbReference>
<accession>A0A8J7RZ36</accession>
<comment type="similarity">
    <text evidence="2">Belongs to the bacterial solute-binding protein 5 family.</text>
</comment>
<dbReference type="Proteomes" id="UP000672602">
    <property type="component" value="Unassembled WGS sequence"/>
</dbReference>
<gene>
    <name evidence="5" type="ORF">KAJ83_01835</name>
</gene>
<dbReference type="Gene3D" id="3.40.190.10">
    <property type="entry name" value="Periplasmic binding protein-like II"/>
    <property type="match status" value="1"/>
</dbReference>
<dbReference type="CDD" id="cd08503">
    <property type="entry name" value="PBP2_NikA_DppA_OppA_like_17"/>
    <property type="match status" value="1"/>
</dbReference>
<dbReference type="GO" id="GO:0043190">
    <property type="term" value="C:ATP-binding cassette (ABC) transporter complex"/>
    <property type="evidence" value="ECO:0007669"/>
    <property type="project" value="InterPro"/>
</dbReference>
<comment type="subcellular location">
    <subcellularLocation>
        <location evidence="1">Periplasm</location>
    </subcellularLocation>
</comment>
<dbReference type="GO" id="GO:0030288">
    <property type="term" value="C:outer membrane-bounded periplasmic space"/>
    <property type="evidence" value="ECO:0007669"/>
    <property type="project" value="UniProtKB-ARBA"/>
</dbReference>
<dbReference type="GO" id="GO:0015833">
    <property type="term" value="P:peptide transport"/>
    <property type="evidence" value="ECO:0007669"/>
    <property type="project" value="TreeGrafter"/>
</dbReference>
<dbReference type="GO" id="GO:1904680">
    <property type="term" value="F:peptide transmembrane transporter activity"/>
    <property type="evidence" value="ECO:0007669"/>
    <property type="project" value="TreeGrafter"/>
</dbReference>
<proteinExistence type="inferred from homology"/>
<keyword evidence="3" id="KW-0732">Signal</keyword>
<dbReference type="PANTHER" id="PTHR30290">
    <property type="entry name" value="PERIPLASMIC BINDING COMPONENT OF ABC TRANSPORTER"/>
    <property type="match status" value="1"/>
</dbReference>
<dbReference type="InterPro" id="IPR000914">
    <property type="entry name" value="SBP_5_dom"/>
</dbReference>
<dbReference type="Pfam" id="PF00496">
    <property type="entry name" value="SBP_bac_5"/>
    <property type="match status" value="1"/>
</dbReference>
<dbReference type="PIRSF" id="PIRSF002741">
    <property type="entry name" value="MppA"/>
    <property type="match status" value="1"/>
</dbReference>
<sequence length="572" mass="63830">MFKRNSLLGKKRYIGKEARKLGYEIHPYMPELADGLASGKVNRRDFLRTATLLGMSATAAYAMAGSITGQGLGVRPAMAQSAKPGGTLRVAMAMQEMTDPATFDWVEKSNVARFIVEYLTRTGSDNITRPYLAEGWEASEDLKTWRFTARKGITWSNGDEFGSADIAHTVNRWLDPATGSSNLGLFAPMVEEVDGNKRGIPGAVEVVDDYTVQFNLRSPALAMPENFYNYPTAITHRGFGKDYEADLSKNPIGTGAFELAEFAVGQKAVLRKARDWWAGPFYLDEIQYIDLGNDSNAQIGAIASDQVDMTYNTPVDQLDVVRKLPNVELHEAVTAQTGVMRMRTTEKPFDNVDLRRAVQLCADRAQMLEISHRNAGQVAADYHVCQIHPEYFDLPGPTRDIEQAKALLAKAGYPDGIDLEIVVGDTQGPWETAECEALAAQCRPAGINIRINKMPANQYWEVWDKAPFGLTSWTHRPLGTMVLSLAYRTGVPWNEAAYNNPEFDAALDEAEATLDVEERRKLMEKPQQLLRDSGVIIQPFWRSVFKAANKRVKGHITHPTFYHQFHNVWIDS</sequence>
<dbReference type="InterPro" id="IPR039424">
    <property type="entry name" value="SBP_5"/>
</dbReference>
<dbReference type="Gene3D" id="3.90.76.10">
    <property type="entry name" value="Dipeptide-binding Protein, Domain 1"/>
    <property type="match status" value="1"/>
</dbReference>
<reference evidence="5" key="1">
    <citation type="submission" date="2021-04" db="EMBL/GenBank/DDBJ databases">
        <authorList>
            <person name="Zhang D.-C."/>
        </authorList>
    </citation>
    <scope>NUCLEOTIDE SEQUENCE</scope>
    <source>
        <strain evidence="5">CGMCC 1.15697</strain>
    </source>
</reference>
<name>A0A8J7RZ36_9PROT</name>
<dbReference type="SUPFAM" id="SSF53850">
    <property type="entry name" value="Periplasmic binding protein-like II"/>
    <property type="match status" value="1"/>
</dbReference>
<evidence type="ECO:0000256" key="2">
    <source>
        <dbReference type="ARBA" id="ARBA00005695"/>
    </source>
</evidence>
<comment type="caution">
    <text evidence="5">The sequence shown here is derived from an EMBL/GenBank/DDBJ whole genome shotgun (WGS) entry which is preliminary data.</text>
</comment>
<feature type="domain" description="Solute-binding protein family 5" evidence="4">
    <location>
        <begin position="129"/>
        <end position="473"/>
    </location>
</feature>